<protein>
    <submittedName>
        <fullName evidence="2">Uncharacterized protein</fullName>
    </submittedName>
</protein>
<gene>
    <name evidence="2" type="ORF">FWJ25_12095</name>
</gene>
<reference evidence="2 3" key="1">
    <citation type="submission" date="2019-08" db="EMBL/GenBank/DDBJ databases">
        <title>Marinobacter ZYF650 sp. nov., a marine bacterium isolated from seawater of the Mariana trench.</title>
        <authorList>
            <person name="Ahmad W."/>
        </authorList>
    </citation>
    <scope>NUCLEOTIDE SEQUENCE [LARGE SCALE GENOMIC DNA]</scope>
    <source>
        <strain evidence="2 3">ZYF650</strain>
    </source>
</reference>
<accession>A0A5B0VF48</accession>
<evidence type="ECO:0000313" key="2">
    <source>
        <dbReference type="EMBL" id="KAA1173227.1"/>
    </source>
</evidence>
<name>A0A5B0VF48_9GAMM</name>
<dbReference type="EMBL" id="VTUU01000005">
    <property type="protein sequence ID" value="KAA1173227.1"/>
    <property type="molecule type" value="Genomic_DNA"/>
</dbReference>
<keyword evidence="3" id="KW-1185">Reference proteome</keyword>
<sequence length="113" mass="13110">MELVLGLSAILVLMFGSRIIVFLVDLGFETGDRLLAACERRLTLYTKALLRGMVFVIRWVLHRFYKPEPEQMTIRSIIDSPAELQHMRNQHLLQSGKRAPVEIEYSQPKLTRK</sequence>
<dbReference type="Proteomes" id="UP000323161">
    <property type="component" value="Unassembled WGS sequence"/>
</dbReference>
<dbReference type="RefSeq" id="WP_149600525.1">
    <property type="nucleotide sequence ID" value="NZ_VTUU01000005.1"/>
</dbReference>
<organism evidence="2 3">
    <name type="scientific">Marinobacter salinexigens</name>
    <dbReference type="NCBI Taxonomy" id="2919747"/>
    <lineage>
        <taxon>Bacteria</taxon>
        <taxon>Pseudomonadati</taxon>
        <taxon>Pseudomonadota</taxon>
        <taxon>Gammaproteobacteria</taxon>
        <taxon>Pseudomonadales</taxon>
        <taxon>Marinobacteraceae</taxon>
        <taxon>Marinobacter</taxon>
    </lineage>
</organism>
<proteinExistence type="predicted"/>
<evidence type="ECO:0000256" key="1">
    <source>
        <dbReference type="SAM" id="MobiDB-lite"/>
    </source>
</evidence>
<dbReference type="AlphaFoldDB" id="A0A5B0VF48"/>
<evidence type="ECO:0000313" key="3">
    <source>
        <dbReference type="Proteomes" id="UP000323161"/>
    </source>
</evidence>
<comment type="caution">
    <text evidence="2">The sequence shown here is derived from an EMBL/GenBank/DDBJ whole genome shotgun (WGS) entry which is preliminary data.</text>
</comment>
<feature type="region of interest" description="Disordered" evidence="1">
    <location>
        <begin position="92"/>
        <end position="113"/>
    </location>
</feature>